<reference evidence="2" key="1">
    <citation type="submission" date="2011-12" db="EMBL/GenBank/DDBJ databases">
        <authorList>
            <consortium name="The Broad Institute Genome Sequencing Platform"/>
            <person name="Russ C."/>
            <person name="Tyler B."/>
            <person name="Panabieres F."/>
            <person name="Shan W."/>
            <person name="Tripathy S."/>
            <person name="Grunwald N."/>
            <person name="Machado M."/>
            <person name="Young S.K."/>
            <person name="Zeng Q."/>
            <person name="Gargeya S."/>
            <person name="Fitzgerald M."/>
            <person name="Haas B."/>
            <person name="Abouelleil A."/>
            <person name="Alvarado L."/>
            <person name="Arachchi H.M."/>
            <person name="Berlin A."/>
            <person name="Chapman S.B."/>
            <person name="Gearin G."/>
            <person name="Goldberg J."/>
            <person name="Griggs A."/>
            <person name="Gujja S."/>
            <person name="Hansen M."/>
            <person name="Heiman D."/>
            <person name="Howarth C."/>
            <person name="Larimer J."/>
            <person name="Lui A."/>
            <person name="MacDonald P.J.P."/>
            <person name="McCowen C."/>
            <person name="Montmayeur A."/>
            <person name="Murphy C."/>
            <person name="Neiman D."/>
            <person name="Pearson M."/>
            <person name="Priest M."/>
            <person name="Roberts A."/>
            <person name="Saif S."/>
            <person name="Shea T."/>
            <person name="Sisk P."/>
            <person name="Stolte C."/>
            <person name="Sykes S."/>
            <person name="Wortman J."/>
            <person name="Nusbaum C."/>
            <person name="Birren B."/>
        </authorList>
    </citation>
    <scope>NUCLEOTIDE SEQUENCE [LARGE SCALE GENOMIC DNA]</scope>
    <source>
        <strain evidence="2">INRA-310</strain>
    </source>
</reference>
<protein>
    <submittedName>
        <fullName evidence="1">Uncharacterized protein</fullName>
    </submittedName>
</protein>
<dbReference type="RefSeq" id="XP_008893742.1">
    <property type="nucleotide sequence ID" value="XM_008895494.1"/>
</dbReference>
<evidence type="ECO:0000313" key="1">
    <source>
        <dbReference type="EMBL" id="ETN21013.1"/>
    </source>
</evidence>
<proteinExistence type="predicted"/>
<organism evidence="1 2">
    <name type="scientific">Phytophthora nicotianae (strain INRA-310)</name>
    <name type="common">Phytophthora parasitica</name>
    <dbReference type="NCBI Taxonomy" id="761204"/>
    <lineage>
        <taxon>Eukaryota</taxon>
        <taxon>Sar</taxon>
        <taxon>Stramenopiles</taxon>
        <taxon>Oomycota</taxon>
        <taxon>Peronosporomycetes</taxon>
        <taxon>Peronosporales</taxon>
        <taxon>Peronosporaceae</taxon>
        <taxon>Phytophthora</taxon>
    </lineage>
</organism>
<sequence length="203" mass="22366">MKNGSRRLVQPFEHHINQLDWIGWGLFGLDAILKNDPIAAVTPMRNGHGGMNPLLSIIRLRHCVSSTEVYDYSRKARARTYTPVFREVGGASDNPFRSQSRVVRMTSTLRIVAKAIQEDASVRGESKCLTEMTRPVSVWAPVAFFLPKPASFSSRNSILLVMMLVGGRRVKFGSGATLELWDVDGGVAGYEDNTGLGSINASR</sequence>
<dbReference type="VEuPathDB" id="FungiDB:PPTG_21042"/>
<dbReference type="EMBL" id="KI669563">
    <property type="protein sequence ID" value="ETN21013.1"/>
    <property type="molecule type" value="Genomic_DNA"/>
</dbReference>
<dbReference type="AlphaFoldDB" id="W2R6H4"/>
<name>W2R6H4_PHYN3</name>
<dbReference type="GeneID" id="20189641"/>
<accession>W2R6H4</accession>
<dbReference type="Proteomes" id="UP000018817">
    <property type="component" value="Unassembled WGS sequence"/>
</dbReference>
<reference evidence="1 2" key="2">
    <citation type="submission" date="2013-11" db="EMBL/GenBank/DDBJ databases">
        <title>The Genome Sequence of Phytophthora parasitica INRA-310.</title>
        <authorList>
            <consortium name="The Broad Institute Genomics Platform"/>
            <person name="Russ C."/>
            <person name="Tyler B."/>
            <person name="Panabieres F."/>
            <person name="Shan W."/>
            <person name="Tripathy S."/>
            <person name="Grunwald N."/>
            <person name="Machado M."/>
            <person name="Johnson C.S."/>
            <person name="Arredondo F."/>
            <person name="Hong C."/>
            <person name="Coffey M."/>
            <person name="Young S.K."/>
            <person name="Zeng Q."/>
            <person name="Gargeya S."/>
            <person name="Fitzgerald M."/>
            <person name="Abouelleil A."/>
            <person name="Alvarado L."/>
            <person name="Chapman S.B."/>
            <person name="Gainer-Dewar J."/>
            <person name="Goldberg J."/>
            <person name="Griggs A."/>
            <person name="Gujja S."/>
            <person name="Hansen M."/>
            <person name="Howarth C."/>
            <person name="Imamovic A."/>
            <person name="Ireland A."/>
            <person name="Larimer J."/>
            <person name="McCowan C."/>
            <person name="Murphy C."/>
            <person name="Pearson M."/>
            <person name="Poon T.W."/>
            <person name="Priest M."/>
            <person name="Roberts A."/>
            <person name="Saif S."/>
            <person name="Shea T."/>
            <person name="Sykes S."/>
            <person name="Wortman J."/>
            <person name="Nusbaum C."/>
            <person name="Birren B."/>
        </authorList>
    </citation>
    <scope>NUCLEOTIDE SEQUENCE [LARGE SCALE GENOMIC DNA]</scope>
    <source>
        <strain evidence="1 2">INRA-310</strain>
    </source>
</reference>
<evidence type="ECO:0000313" key="2">
    <source>
        <dbReference type="Proteomes" id="UP000018817"/>
    </source>
</evidence>
<gene>
    <name evidence="1" type="ORF">PPTG_21042</name>
</gene>